<dbReference type="SUPFAM" id="SSF55785">
    <property type="entry name" value="PYP-like sensor domain (PAS domain)"/>
    <property type="match status" value="1"/>
</dbReference>
<keyword evidence="9" id="KW-1185">Reference proteome</keyword>
<dbReference type="Gene3D" id="3.30.565.10">
    <property type="entry name" value="Histidine kinase-like ATPase, C-terminal domain"/>
    <property type="match status" value="1"/>
</dbReference>
<reference evidence="8 9" key="1">
    <citation type="submission" date="2018-11" db="EMBL/GenBank/DDBJ databases">
        <title>Genomic Encyclopedia of Type Strains, Phase IV (KMG-IV): sequencing the most valuable type-strain genomes for metagenomic binning, comparative biology and taxonomic classification.</title>
        <authorList>
            <person name="Goeker M."/>
        </authorList>
    </citation>
    <scope>NUCLEOTIDE SEQUENCE [LARGE SCALE GENOMIC DNA]</scope>
    <source>
        <strain evidence="8 9">DSM 22027</strain>
    </source>
</reference>
<dbReference type="PANTHER" id="PTHR43547:SF2">
    <property type="entry name" value="HYBRID SIGNAL TRANSDUCTION HISTIDINE KINASE C"/>
    <property type="match status" value="1"/>
</dbReference>
<dbReference type="InterPro" id="IPR005467">
    <property type="entry name" value="His_kinase_dom"/>
</dbReference>
<dbReference type="Pfam" id="PF00512">
    <property type="entry name" value="HisKA"/>
    <property type="match status" value="1"/>
</dbReference>
<dbReference type="InterPro" id="IPR035965">
    <property type="entry name" value="PAS-like_dom_sf"/>
</dbReference>
<dbReference type="Pfam" id="PF00072">
    <property type="entry name" value="Response_reg"/>
    <property type="match status" value="1"/>
</dbReference>
<feature type="domain" description="Response regulatory" evidence="6">
    <location>
        <begin position="11"/>
        <end position="125"/>
    </location>
</feature>
<dbReference type="EMBL" id="RJVA01000012">
    <property type="protein sequence ID" value="ROQ92305.1"/>
    <property type="molecule type" value="Genomic_DNA"/>
</dbReference>
<dbReference type="Pfam" id="PF02518">
    <property type="entry name" value="HATPase_c"/>
    <property type="match status" value="1"/>
</dbReference>
<evidence type="ECO:0000259" key="5">
    <source>
        <dbReference type="PROSITE" id="PS50109"/>
    </source>
</evidence>
<dbReference type="SMART" id="SM00091">
    <property type="entry name" value="PAS"/>
    <property type="match status" value="1"/>
</dbReference>
<dbReference type="Proteomes" id="UP000276223">
    <property type="component" value="Unassembled WGS sequence"/>
</dbReference>
<protein>
    <recommendedName>
        <fullName evidence="2">histidine kinase</fullName>
        <ecNumber evidence="2">2.7.13.3</ecNumber>
    </recommendedName>
</protein>
<evidence type="ECO:0000256" key="3">
    <source>
        <dbReference type="ARBA" id="ARBA00022553"/>
    </source>
</evidence>
<evidence type="ECO:0000259" key="6">
    <source>
        <dbReference type="PROSITE" id="PS50110"/>
    </source>
</evidence>
<evidence type="ECO:0000256" key="2">
    <source>
        <dbReference type="ARBA" id="ARBA00012438"/>
    </source>
</evidence>
<dbReference type="Gene3D" id="3.30.450.20">
    <property type="entry name" value="PAS domain"/>
    <property type="match status" value="1"/>
</dbReference>
<comment type="catalytic activity">
    <reaction evidence="1">
        <text>ATP + protein L-histidine = ADP + protein N-phospho-L-histidine.</text>
        <dbReference type="EC" id="2.7.13.3"/>
    </reaction>
</comment>
<dbReference type="PROSITE" id="PS50109">
    <property type="entry name" value="HIS_KIN"/>
    <property type="match status" value="1"/>
</dbReference>
<keyword evidence="3 4" id="KW-0597">Phosphoprotein</keyword>
<accession>A0A3N1UM75</accession>
<gene>
    <name evidence="8" type="ORF">EDC27_2009</name>
</gene>
<dbReference type="InterPro" id="IPR036890">
    <property type="entry name" value="HATPase_C_sf"/>
</dbReference>
<evidence type="ECO:0000313" key="9">
    <source>
        <dbReference type="Proteomes" id="UP000276223"/>
    </source>
</evidence>
<comment type="caution">
    <text evidence="8">The sequence shown here is derived from an EMBL/GenBank/DDBJ whole genome shotgun (WGS) entry which is preliminary data.</text>
</comment>
<dbReference type="InterPro" id="IPR001789">
    <property type="entry name" value="Sig_transdc_resp-reg_receiver"/>
</dbReference>
<evidence type="ECO:0000313" key="8">
    <source>
        <dbReference type="EMBL" id="ROQ92305.1"/>
    </source>
</evidence>
<dbReference type="SMART" id="SM00448">
    <property type="entry name" value="REC"/>
    <property type="match status" value="1"/>
</dbReference>
<proteinExistence type="predicted"/>
<dbReference type="Gene3D" id="3.40.50.2300">
    <property type="match status" value="1"/>
</dbReference>
<dbReference type="EC" id="2.7.13.3" evidence="2"/>
<dbReference type="InterPro" id="IPR000014">
    <property type="entry name" value="PAS"/>
</dbReference>
<dbReference type="Gene3D" id="1.10.287.130">
    <property type="match status" value="1"/>
</dbReference>
<feature type="domain" description="Histidine kinase" evidence="5">
    <location>
        <begin position="280"/>
        <end position="479"/>
    </location>
</feature>
<dbReference type="OrthoDB" id="9805967at2"/>
<dbReference type="CDD" id="cd00130">
    <property type="entry name" value="PAS"/>
    <property type="match status" value="1"/>
</dbReference>
<dbReference type="SMART" id="SM00387">
    <property type="entry name" value="HATPase_c"/>
    <property type="match status" value="1"/>
</dbReference>
<sequence>MHGDAASTIRNILVVDDDPSVLELMGEVLRGEGCNPLLASNPMEALTLAESKECSLAFLDIELPGMNGIELTGRLKAKDPHLDVVIMTGYGTLENAVQAIKIGVADFIRKPFSIEDVFMCLRRHWERQAFRERIRQAEQRYADLVQHAPMMIFSLRKDFGLGFVNRACRTVLGFDPSEVVDRAGWLLERVVEEDRDQFAMHVRGVFEGLGDAGFLECRLRHREGHVLHCLMKTFVPAASAKLERLKQLEGIAVDITDRVLLEKALVQKEKLKTLGAVAAEVAHEIRNPLVAIGGFARRLHSRYPEASEAAIILDECRRLERILDRIRNYLSPVDISLGKHAVEEILHRCKELMGLELERKGMRCRLEVEPGLEPLSVDANALLQVFINLVRNAIHAMQKGDELVVRAYRSAQYVMIRFQNPCRKPVAIHPDALFLPFDEGGQTIGLPLSYRLIRSMGGVLNFSWEEPYAVFTVSLPRFQEREAESYDSRLTPAEATKRP</sequence>
<dbReference type="PANTHER" id="PTHR43547">
    <property type="entry name" value="TWO-COMPONENT HISTIDINE KINASE"/>
    <property type="match status" value="1"/>
</dbReference>
<name>A0A3N1UM75_9BACT</name>
<dbReference type="SUPFAM" id="SSF47384">
    <property type="entry name" value="Homodimeric domain of signal transducing histidine kinase"/>
    <property type="match status" value="1"/>
</dbReference>
<dbReference type="InterPro" id="IPR003661">
    <property type="entry name" value="HisK_dim/P_dom"/>
</dbReference>
<dbReference type="GO" id="GO:0000155">
    <property type="term" value="F:phosphorelay sensor kinase activity"/>
    <property type="evidence" value="ECO:0007669"/>
    <property type="project" value="InterPro"/>
</dbReference>
<evidence type="ECO:0000256" key="4">
    <source>
        <dbReference type="PROSITE-ProRule" id="PRU00169"/>
    </source>
</evidence>
<dbReference type="AlphaFoldDB" id="A0A3N1UM75"/>
<dbReference type="NCBIfam" id="TIGR00229">
    <property type="entry name" value="sensory_box"/>
    <property type="match status" value="1"/>
</dbReference>
<dbReference type="PROSITE" id="PS50112">
    <property type="entry name" value="PAS"/>
    <property type="match status" value="1"/>
</dbReference>
<feature type="domain" description="PAS" evidence="7">
    <location>
        <begin position="137"/>
        <end position="209"/>
    </location>
</feature>
<dbReference type="InterPro" id="IPR036097">
    <property type="entry name" value="HisK_dim/P_sf"/>
</dbReference>
<dbReference type="InterPro" id="IPR003594">
    <property type="entry name" value="HATPase_dom"/>
</dbReference>
<dbReference type="InterPro" id="IPR011006">
    <property type="entry name" value="CheY-like_superfamily"/>
</dbReference>
<dbReference type="RefSeq" id="WP_123290466.1">
    <property type="nucleotide sequence ID" value="NZ_RJVA01000012.1"/>
</dbReference>
<organism evidence="8 9">
    <name type="scientific">Desulfosoma caldarium</name>
    <dbReference type="NCBI Taxonomy" id="610254"/>
    <lineage>
        <taxon>Bacteria</taxon>
        <taxon>Pseudomonadati</taxon>
        <taxon>Thermodesulfobacteriota</taxon>
        <taxon>Syntrophobacteria</taxon>
        <taxon>Syntrophobacterales</taxon>
        <taxon>Syntrophobacteraceae</taxon>
        <taxon>Desulfosoma</taxon>
    </lineage>
</organism>
<dbReference type="PROSITE" id="PS50110">
    <property type="entry name" value="RESPONSE_REGULATORY"/>
    <property type="match status" value="1"/>
</dbReference>
<dbReference type="CDD" id="cd00082">
    <property type="entry name" value="HisKA"/>
    <property type="match status" value="1"/>
</dbReference>
<evidence type="ECO:0000256" key="1">
    <source>
        <dbReference type="ARBA" id="ARBA00000085"/>
    </source>
</evidence>
<feature type="modified residue" description="4-aspartylphosphate" evidence="4">
    <location>
        <position position="60"/>
    </location>
</feature>
<evidence type="ECO:0000259" key="7">
    <source>
        <dbReference type="PROSITE" id="PS50112"/>
    </source>
</evidence>
<dbReference type="SUPFAM" id="SSF55874">
    <property type="entry name" value="ATPase domain of HSP90 chaperone/DNA topoisomerase II/histidine kinase"/>
    <property type="match status" value="1"/>
</dbReference>
<dbReference type="SMART" id="SM00388">
    <property type="entry name" value="HisKA"/>
    <property type="match status" value="1"/>
</dbReference>
<dbReference type="SUPFAM" id="SSF52172">
    <property type="entry name" value="CheY-like"/>
    <property type="match status" value="1"/>
</dbReference>